<proteinExistence type="inferred from homology"/>
<name>A0A0R1QU62_9LACO</name>
<evidence type="ECO:0000313" key="6">
    <source>
        <dbReference type="EMBL" id="KRL44755.1"/>
    </source>
</evidence>
<dbReference type="Proteomes" id="UP000051790">
    <property type="component" value="Unassembled WGS sequence"/>
</dbReference>
<organism evidence="6 7">
    <name type="scientific">Lacticaseibacillus manihotivorans DSM 13343 = JCM 12514</name>
    <dbReference type="NCBI Taxonomy" id="1423769"/>
    <lineage>
        <taxon>Bacteria</taxon>
        <taxon>Bacillati</taxon>
        <taxon>Bacillota</taxon>
        <taxon>Bacilli</taxon>
        <taxon>Lactobacillales</taxon>
        <taxon>Lactobacillaceae</taxon>
        <taxon>Lacticaseibacillus</taxon>
    </lineage>
</organism>
<dbReference type="InterPro" id="IPR020103">
    <property type="entry name" value="PsdUridine_synth_cat_dom_sf"/>
</dbReference>
<dbReference type="InterPro" id="IPR050188">
    <property type="entry name" value="RluA_PseudoU_synthase"/>
</dbReference>
<evidence type="ECO:0000259" key="5">
    <source>
        <dbReference type="Pfam" id="PF00849"/>
    </source>
</evidence>
<evidence type="ECO:0000256" key="1">
    <source>
        <dbReference type="ARBA" id="ARBA00000073"/>
    </source>
</evidence>
<dbReference type="GO" id="GO:0140098">
    <property type="term" value="F:catalytic activity, acting on RNA"/>
    <property type="evidence" value="ECO:0007669"/>
    <property type="project" value="UniProtKB-ARBA"/>
</dbReference>
<dbReference type="AlphaFoldDB" id="A0A0R1QU62"/>
<dbReference type="PATRIC" id="fig|1423769.4.peg.1074"/>
<dbReference type="Pfam" id="PF00849">
    <property type="entry name" value="PseudoU_synth_2"/>
    <property type="match status" value="1"/>
</dbReference>
<dbReference type="GO" id="GO:0009982">
    <property type="term" value="F:pseudouridine synthase activity"/>
    <property type="evidence" value="ECO:0007669"/>
    <property type="project" value="InterPro"/>
</dbReference>
<dbReference type="EMBL" id="AZEU01000144">
    <property type="protein sequence ID" value="KRL44755.1"/>
    <property type="molecule type" value="Genomic_DNA"/>
</dbReference>
<protein>
    <recommendedName>
        <fullName evidence="4">Pseudouridine synthase</fullName>
        <ecNumber evidence="4">5.4.99.-</ecNumber>
    </recommendedName>
</protein>
<dbReference type="GO" id="GO:0003723">
    <property type="term" value="F:RNA binding"/>
    <property type="evidence" value="ECO:0007669"/>
    <property type="project" value="InterPro"/>
</dbReference>
<dbReference type="GO" id="GO:0000455">
    <property type="term" value="P:enzyme-directed rRNA pseudouridine synthesis"/>
    <property type="evidence" value="ECO:0007669"/>
    <property type="project" value="TreeGrafter"/>
</dbReference>
<dbReference type="RefSeq" id="WP_056963686.1">
    <property type="nucleotide sequence ID" value="NZ_AZEU01000144.1"/>
</dbReference>
<dbReference type="EC" id="5.4.99.-" evidence="4"/>
<keyword evidence="4" id="KW-0413">Isomerase</keyword>
<dbReference type="Gene3D" id="3.30.2350.10">
    <property type="entry name" value="Pseudouridine synthase"/>
    <property type="match status" value="1"/>
</dbReference>
<dbReference type="SUPFAM" id="SSF55120">
    <property type="entry name" value="Pseudouridine synthase"/>
    <property type="match status" value="1"/>
</dbReference>
<evidence type="ECO:0000256" key="4">
    <source>
        <dbReference type="RuleBase" id="RU362028"/>
    </source>
</evidence>
<reference evidence="6 7" key="1">
    <citation type="journal article" date="2015" name="Genome Announc.">
        <title>Expanding the biotechnology potential of lactobacilli through comparative genomics of 213 strains and associated genera.</title>
        <authorList>
            <person name="Sun Z."/>
            <person name="Harris H.M."/>
            <person name="McCann A."/>
            <person name="Guo C."/>
            <person name="Argimon S."/>
            <person name="Zhang W."/>
            <person name="Yang X."/>
            <person name="Jeffery I.B."/>
            <person name="Cooney J.C."/>
            <person name="Kagawa T.F."/>
            <person name="Liu W."/>
            <person name="Song Y."/>
            <person name="Salvetti E."/>
            <person name="Wrobel A."/>
            <person name="Rasinkangas P."/>
            <person name="Parkhill J."/>
            <person name="Rea M.C."/>
            <person name="O'Sullivan O."/>
            <person name="Ritari J."/>
            <person name="Douillard F.P."/>
            <person name="Paul Ross R."/>
            <person name="Yang R."/>
            <person name="Briner A.E."/>
            <person name="Felis G.E."/>
            <person name="de Vos W.M."/>
            <person name="Barrangou R."/>
            <person name="Klaenhammer T.R."/>
            <person name="Caufield P.W."/>
            <person name="Cui Y."/>
            <person name="Zhang H."/>
            <person name="O'Toole P.W."/>
        </authorList>
    </citation>
    <scope>NUCLEOTIDE SEQUENCE [LARGE SCALE GENOMIC DNA]</scope>
    <source>
        <strain evidence="6 7">DSM 13343</strain>
    </source>
</reference>
<dbReference type="CDD" id="cd02869">
    <property type="entry name" value="PseudoU_synth_RluA_like"/>
    <property type="match status" value="1"/>
</dbReference>
<dbReference type="PANTHER" id="PTHR21600:SF87">
    <property type="entry name" value="RNA PSEUDOURIDYLATE SYNTHASE DOMAIN-CONTAINING PROTEIN 1"/>
    <property type="match status" value="1"/>
</dbReference>
<evidence type="ECO:0000313" key="7">
    <source>
        <dbReference type="Proteomes" id="UP000051790"/>
    </source>
</evidence>
<comment type="similarity">
    <text evidence="2 4">Belongs to the pseudouridine synthase RluA family.</text>
</comment>
<dbReference type="InterPro" id="IPR006225">
    <property type="entry name" value="PsdUridine_synth_RluC/D"/>
</dbReference>
<dbReference type="PANTHER" id="PTHR21600">
    <property type="entry name" value="MITOCHONDRIAL RNA PSEUDOURIDINE SYNTHASE"/>
    <property type="match status" value="1"/>
</dbReference>
<evidence type="ECO:0000256" key="3">
    <source>
        <dbReference type="PIRSR" id="PIRSR606225-1"/>
    </source>
</evidence>
<dbReference type="OrthoDB" id="9773999at2"/>
<feature type="active site" evidence="3">
    <location>
        <position position="129"/>
    </location>
</feature>
<dbReference type="InterPro" id="IPR006145">
    <property type="entry name" value="PsdUridine_synth_RsuA/RluA"/>
</dbReference>
<dbReference type="NCBIfam" id="TIGR00005">
    <property type="entry name" value="rluA_subfam"/>
    <property type="match status" value="1"/>
</dbReference>
<keyword evidence="7" id="KW-1185">Reference proteome</keyword>
<comment type="caution">
    <text evidence="6">The sequence shown here is derived from an EMBL/GenBank/DDBJ whole genome shotgun (WGS) entry which is preliminary data.</text>
</comment>
<comment type="catalytic activity">
    <reaction evidence="1 4">
        <text>a uridine in RNA = a pseudouridine in RNA</text>
        <dbReference type="Rhea" id="RHEA:48348"/>
        <dbReference type="Rhea" id="RHEA-COMP:12068"/>
        <dbReference type="Rhea" id="RHEA-COMP:12069"/>
        <dbReference type="ChEBI" id="CHEBI:65314"/>
        <dbReference type="ChEBI" id="CHEBI:65315"/>
    </reaction>
</comment>
<feature type="domain" description="Pseudouridine synthase RsuA/RluA-like" evidence="5">
    <location>
        <begin position="86"/>
        <end position="232"/>
    </location>
</feature>
<accession>A0A0R1QU62</accession>
<gene>
    <name evidence="6" type="ORF">FD01_GL000995</name>
</gene>
<comment type="function">
    <text evidence="4">Responsible for synthesis of pseudouridine from uracil.</text>
</comment>
<evidence type="ECO:0000256" key="2">
    <source>
        <dbReference type="ARBA" id="ARBA00010876"/>
    </source>
</evidence>
<sequence length="278" mass="30983">MPEFSLTAPVLHDYSSVTDQLTAWHVPKSWRFWLRKHQGVTVNGEYRYGNLPVHAGETIQLNLSAADPTDYVHQVHPLNIIYEDKQVLVVNKPAGIKPHPNQPGEIDTLMNWVAAYLAPNPAYITHRLDMLTSGLTLIAKDPLTQSLINQQLATKTMAREYVALVSSDIPDTGVIGAPIGHDPDDKRKRMVRADGDHAVTHYQVIARTRSTARVWLTLETGRTHQLRVHLASIGFPILGDPLYGDVHAAPRLMLHGAKLSWIKPLSNNVQTVECPAEF</sequence>